<dbReference type="Proteomes" id="UP000887579">
    <property type="component" value="Unplaced"/>
</dbReference>
<reference evidence="2" key="1">
    <citation type="submission" date="2022-11" db="UniProtKB">
        <authorList>
            <consortium name="WormBaseParasite"/>
        </authorList>
    </citation>
    <scope>IDENTIFICATION</scope>
</reference>
<organism evidence="1 2">
    <name type="scientific">Panagrolaimus sp. ES5</name>
    <dbReference type="NCBI Taxonomy" id="591445"/>
    <lineage>
        <taxon>Eukaryota</taxon>
        <taxon>Metazoa</taxon>
        <taxon>Ecdysozoa</taxon>
        <taxon>Nematoda</taxon>
        <taxon>Chromadorea</taxon>
        <taxon>Rhabditida</taxon>
        <taxon>Tylenchina</taxon>
        <taxon>Panagrolaimomorpha</taxon>
        <taxon>Panagrolaimoidea</taxon>
        <taxon>Panagrolaimidae</taxon>
        <taxon>Panagrolaimus</taxon>
    </lineage>
</organism>
<evidence type="ECO:0000313" key="2">
    <source>
        <dbReference type="WBParaSite" id="ES5_v2.g16922.t1"/>
    </source>
</evidence>
<proteinExistence type="predicted"/>
<name>A0AC34FJW4_9BILA</name>
<accession>A0AC34FJW4</accession>
<dbReference type="WBParaSite" id="ES5_v2.g16922.t1">
    <property type="protein sequence ID" value="ES5_v2.g16922.t1"/>
    <property type="gene ID" value="ES5_v2.g16922"/>
</dbReference>
<evidence type="ECO:0000313" key="1">
    <source>
        <dbReference type="Proteomes" id="UP000887579"/>
    </source>
</evidence>
<protein>
    <submittedName>
        <fullName evidence="2">Hexosyltransferase</fullName>
    </submittedName>
</protein>
<sequence length="294" mass="33328">MLSINCENVQREIKVEDILVQRLSYVGQNISQSVYMCNNSTKLLIAVISHVDDIKGRKLIRRTWGNHSLSGVEIRFVVGYTKNNRYSSLIANEQLIYKDLVITNIEENYYDLSLKSLAVVGLATDFCPSAFCVAKSDDDNIINIKTLKHFCEANKDTESIHGYCLKDPKVLRRGLITSTKWDIPYFVYPLKRYPYYCRGGHYLITGKSTTKKLIFGLKMFGFFKSLNLQRMPEDGIFTGFAAEIAGIKRISNSLFIPCLGENGGSCIDEMPYPSDWISVMIGNKKGSMENLDKC</sequence>